<evidence type="ECO:0008006" key="8">
    <source>
        <dbReference type="Google" id="ProtNLM"/>
    </source>
</evidence>
<dbReference type="InterPro" id="IPR001129">
    <property type="entry name" value="Membr-assoc_MAPEG"/>
</dbReference>
<dbReference type="OrthoDB" id="5516290at2"/>
<organism evidence="6 7">
    <name type="scientific">Sphingomonas suaedae</name>
    <dbReference type="NCBI Taxonomy" id="2599297"/>
    <lineage>
        <taxon>Bacteria</taxon>
        <taxon>Pseudomonadati</taxon>
        <taxon>Pseudomonadota</taxon>
        <taxon>Alphaproteobacteria</taxon>
        <taxon>Sphingomonadales</taxon>
        <taxon>Sphingomonadaceae</taxon>
        <taxon>Sphingomonas</taxon>
    </lineage>
</organism>
<evidence type="ECO:0000256" key="1">
    <source>
        <dbReference type="ARBA" id="ARBA00004370"/>
    </source>
</evidence>
<dbReference type="KEGG" id="ssua:FPZ54_01080"/>
<accession>A0A518RBC6</accession>
<dbReference type="Pfam" id="PF01124">
    <property type="entry name" value="MAPEG"/>
    <property type="match status" value="1"/>
</dbReference>
<feature type="transmembrane region" description="Helical" evidence="5">
    <location>
        <begin position="128"/>
        <end position="146"/>
    </location>
</feature>
<keyword evidence="3 5" id="KW-1133">Transmembrane helix</keyword>
<dbReference type="AlphaFoldDB" id="A0A518RBC6"/>
<dbReference type="Proteomes" id="UP000318055">
    <property type="component" value="Chromosome"/>
</dbReference>
<evidence type="ECO:0000256" key="3">
    <source>
        <dbReference type="ARBA" id="ARBA00022989"/>
    </source>
</evidence>
<feature type="transmembrane region" description="Helical" evidence="5">
    <location>
        <begin position="158"/>
        <end position="176"/>
    </location>
</feature>
<name>A0A518RBC6_9SPHN</name>
<evidence type="ECO:0000313" key="7">
    <source>
        <dbReference type="Proteomes" id="UP000318055"/>
    </source>
</evidence>
<evidence type="ECO:0000256" key="5">
    <source>
        <dbReference type="SAM" id="Phobius"/>
    </source>
</evidence>
<feature type="transmembrane region" description="Helical" evidence="5">
    <location>
        <begin position="46"/>
        <end position="66"/>
    </location>
</feature>
<evidence type="ECO:0000256" key="4">
    <source>
        <dbReference type="ARBA" id="ARBA00023136"/>
    </source>
</evidence>
<reference evidence="6 7" key="1">
    <citation type="submission" date="2019-07" db="EMBL/GenBank/DDBJ databases">
        <title>Sphingomonas alkalisoli sp. nov., isolated from rhizosphere soil of Suaedae salsa.</title>
        <authorList>
            <person name="Zhang H."/>
            <person name="Xu L."/>
            <person name="Zhang J.-X."/>
            <person name="Sun J.-Q."/>
        </authorList>
    </citation>
    <scope>NUCLEOTIDE SEQUENCE [LARGE SCALE GENOMIC DNA]</scope>
    <source>
        <strain evidence="6 7">XS-10</strain>
    </source>
</reference>
<evidence type="ECO:0000256" key="2">
    <source>
        <dbReference type="ARBA" id="ARBA00022692"/>
    </source>
</evidence>
<comment type="subcellular location">
    <subcellularLocation>
        <location evidence="1">Membrane</location>
    </subcellularLocation>
</comment>
<dbReference type="EMBL" id="CP042239">
    <property type="protein sequence ID" value="QDX24760.1"/>
    <property type="molecule type" value="Genomic_DNA"/>
</dbReference>
<proteinExistence type="predicted"/>
<keyword evidence="2 5" id="KW-0812">Transmembrane</keyword>
<dbReference type="SUPFAM" id="SSF161084">
    <property type="entry name" value="MAPEG domain-like"/>
    <property type="match status" value="1"/>
</dbReference>
<protein>
    <recommendedName>
        <fullName evidence="8">MAPEG family protein</fullName>
    </recommendedName>
</protein>
<feature type="transmembrane region" description="Helical" evidence="5">
    <location>
        <begin position="105"/>
        <end position="122"/>
    </location>
</feature>
<dbReference type="InterPro" id="IPR023352">
    <property type="entry name" value="MAPEG-like_dom_sf"/>
</dbReference>
<keyword evidence="4 5" id="KW-0472">Membrane</keyword>
<sequence>MRNRTRPQRHPPSDPVSIPSSTLLERRVASPWQTEADGGSFMGMAILWPTIVLAGLAFIVFLTMFVTRARHIRANPPGRETFASGDAAMRYFAPVEMPANNYRNLFEMPVLYFALVPLLLITNLDNHIQVVLAWIYVAIRIAHSFVHIGPKKVPVRAMLFVASGVVLMAMWIGFAIDLASAQVVFDRATDAVARG</sequence>
<dbReference type="GO" id="GO:0016020">
    <property type="term" value="C:membrane"/>
    <property type="evidence" value="ECO:0007669"/>
    <property type="project" value="UniProtKB-SubCell"/>
</dbReference>
<evidence type="ECO:0000313" key="6">
    <source>
        <dbReference type="EMBL" id="QDX24760.1"/>
    </source>
</evidence>
<keyword evidence="7" id="KW-1185">Reference proteome</keyword>
<dbReference type="Gene3D" id="1.20.120.550">
    <property type="entry name" value="Membrane associated eicosanoid/glutathione metabolism-like domain"/>
    <property type="match status" value="1"/>
</dbReference>
<gene>
    <name evidence="6" type="ORF">FPZ54_01080</name>
</gene>